<dbReference type="AlphaFoldDB" id="A0A0C3JSF3"/>
<dbReference type="HOGENOM" id="CLU_2942777_0_0_1"/>
<dbReference type="InParanoid" id="A0A0C3JSF3"/>
<name>A0A0C3JSF3_PISTI</name>
<feature type="region of interest" description="Disordered" evidence="1">
    <location>
        <begin position="36"/>
        <end position="60"/>
    </location>
</feature>
<protein>
    <submittedName>
        <fullName evidence="2">Uncharacterized protein</fullName>
    </submittedName>
</protein>
<dbReference type="Proteomes" id="UP000054217">
    <property type="component" value="Unassembled WGS sequence"/>
</dbReference>
<evidence type="ECO:0000256" key="1">
    <source>
        <dbReference type="SAM" id="MobiDB-lite"/>
    </source>
</evidence>
<keyword evidence="3" id="KW-1185">Reference proteome</keyword>
<reference evidence="3" key="2">
    <citation type="submission" date="2015-01" db="EMBL/GenBank/DDBJ databases">
        <title>Evolutionary Origins and Diversification of the Mycorrhizal Mutualists.</title>
        <authorList>
            <consortium name="DOE Joint Genome Institute"/>
            <consortium name="Mycorrhizal Genomics Consortium"/>
            <person name="Kohler A."/>
            <person name="Kuo A."/>
            <person name="Nagy L.G."/>
            <person name="Floudas D."/>
            <person name="Copeland A."/>
            <person name="Barry K.W."/>
            <person name="Cichocki N."/>
            <person name="Veneault-Fourrey C."/>
            <person name="LaButti K."/>
            <person name="Lindquist E.A."/>
            <person name="Lipzen A."/>
            <person name="Lundell T."/>
            <person name="Morin E."/>
            <person name="Murat C."/>
            <person name="Riley R."/>
            <person name="Ohm R."/>
            <person name="Sun H."/>
            <person name="Tunlid A."/>
            <person name="Henrissat B."/>
            <person name="Grigoriev I.V."/>
            <person name="Hibbett D.S."/>
            <person name="Martin F."/>
        </authorList>
    </citation>
    <scope>NUCLEOTIDE SEQUENCE [LARGE SCALE GENOMIC DNA]</scope>
    <source>
        <strain evidence="3">Marx 270</strain>
    </source>
</reference>
<gene>
    <name evidence="2" type="ORF">M404DRAFT_1003845</name>
</gene>
<accession>A0A0C3JSF3</accession>
<dbReference type="EMBL" id="KN831996">
    <property type="protein sequence ID" value="KIO00392.1"/>
    <property type="molecule type" value="Genomic_DNA"/>
</dbReference>
<organism evidence="2 3">
    <name type="scientific">Pisolithus tinctorius Marx 270</name>
    <dbReference type="NCBI Taxonomy" id="870435"/>
    <lineage>
        <taxon>Eukaryota</taxon>
        <taxon>Fungi</taxon>
        <taxon>Dikarya</taxon>
        <taxon>Basidiomycota</taxon>
        <taxon>Agaricomycotina</taxon>
        <taxon>Agaricomycetes</taxon>
        <taxon>Agaricomycetidae</taxon>
        <taxon>Boletales</taxon>
        <taxon>Sclerodermatineae</taxon>
        <taxon>Pisolithaceae</taxon>
        <taxon>Pisolithus</taxon>
    </lineage>
</organism>
<feature type="compositionally biased region" description="Polar residues" evidence="1">
    <location>
        <begin position="37"/>
        <end position="52"/>
    </location>
</feature>
<evidence type="ECO:0000313" key="2">
    <source>
        <dbReference type="EMBL" id="KIO00392.1"/>
    </source>
</evidence>
<sequence>MVIRPRDGSGEDELRHGPFRSVFLWEESLPCPRHLTHSQTPYGTGNYSSMSVGTRPVKMS</sequence>
<evidence type="ECO:0000313" key="3">
    <source>
        <dbReference type="Proteomes" id="UP000054217"/>
    </source>
</evidence>
<reference evidence="2 3" key="1">
    <citation type="submission" date="2014-04" db="EMBL/GenBank/DDBJ databases">
        <authorList>
            <consortium name="DOE Joint Genome Institute"/>
            <person name="Kuo A."/>
            <person name="Kohler A."/>
            <person name="Costa M.D."/>
            <person name="Nagy L.G."/>
            <person name="Floudas D."/>
            <person name="Copeland A."/>
            <person name="Barry K.W."/>
            <person name="Cichocki N."/>
            <person name="Veneault-Fourrey C."/>
            <person name="LaButti K."/>
            <person name="Lindquist E.A."/>
            <person name="Lipzen A."/>
            <person name="Lundell T."/>
            <person name="Morin E."/>
            <person name="Murat C."/>
            <person name="Sun H."/>
            <person name="Tunlid A."/>
            <person name="Henrissat B."/>
            <person name="Grigoriev I.V."/>
            <person name="Hibbett D.S."/>
            <person name="Martin F."/>
            <person name="Nordberg H.P."/>
            <person name="Cantor M.N."/>
            <person name="Hua S.X."/>
        </authorList>
    </citation>
    <scope>NUCLEOTIDE SEQUENCE [LARGE SCALE GENOMIC DNA]</scope>
    <source>
        <strain evidence="2 3">Marx 270</strain>
    </source>
</reference>
<proteinExistence type="predicted"/>